<dbReference type="Proteomes" id="UP000625682">
    <property type="component" value="Unassembled WGS sequence"/>
</dbReference>
<reference evidence="2" key="2">
    <citation type="submission" date="2020-09" db="EMBL/GenBank/DDBJ databases">
        <authorList>
            <person name="Sun Q."/>
            <person name="Zhou Y."/>
        </authorList>
    </citation>
    <scope>NUCLEOTIDE SEQUENCE</scope>
    <source>
        <strain evidence="2">CGMCC 4.7272</strain>
    </source>
</reference>
<evidence type="ECO:0000256" key="1">
    <source>
        <dbReference type="SAM" id="SignalP"/>
    </source>
</evidence>
<feature type="signal peptide" evidence="1">
    <location>
        <begin position="1"/>
        <end position="26"/>
    </location>
</feature>
<reference evidence="2" key="1">
    <citation type="journal article" date="2014" name="Int. J. Syst. Evol. Microbiol.">
        <title>Complete genome sequence of Corynebacterium casei LMG S-19264T (=DSM 44701T), isolated from a smear-ripened cheese.</title>
        <authorList>
            <consortium name="US DOE Joint Genome Institute (JGI-PGF)"/>
            <person name="Walter F."/>
            <person name="Albersmeier A."/>
            <person name="Kalinowski J."/>
            <person name="Ruckert C."/>
        </authorList>
    </citation>
    <scope>NUCLEOTIDE SEQUENCE</scope>
    <source>
        <strain evidence="2">CGMCC 4.7272</strain>
    </source>
</reference>
<protein>
    <recommendedName>
        <fullName evidence="4">Secreted protein</fullName>
    </recommendedName>
</protein>
<feature type="chain" id="PRO_5039019768" description="Secreted protein" evidence="1">
    <location>
        <begin position="27"/>
        <end position="69"/>
    </location>
</feature>
<accession>A0A917KSX2</accession>
<comment type="caution">
    <text evidence="2">The sequence shown here is derived from an EMBL/GenBank/DDBJ whole genome shotgun (WGS) entry which is preliminary data.</text>
</comment>
<proteinExistence type="predicted"/>
<organism evidence="2 3">
    <name type="scientific">Streptomyces lacrimifluminis</name>
    <dbReference type="NCBI Taxonomy" id="1500077"/>
    <lineage>
        <taxon>Bacteria</taxon>
        <taxon>Bacillati</taxon>
        <taxon>Actinomycetota</taxon>
        <taxon>Actinomycetes</taxon>
        <taxon>Kitasatosporales</taxon>
        <taxon>Streptomycetaceae</taxon>
        <taxon>Streptomyces</taxon>
    </lineage>
</organism>
<name>A0A917KSX2_9ACTN</name>
<dbReference type="AlphaFoldDB" id="A0A917KSX2"/>
<evidence type="ECO:0000313" key="2">
    <source>
        <dbReference type="EMBL" id="GGJ26240.1"/>
    </source>
</evidence>
<sequence>MNNTKRVFAAAVLGATALLGPTAATAAAAELTNVSCGLPSDLCPVTNPLGQALAPVLDTVYVLLGSAGI</sequence>
<evidence type="ECO:0008006" key="4">
    <source>
        <dbReference type="Google" id="ProtNLM"/>
    </source>
</evidence>
<dbReference type="EMBL" id="BMMU01000006">
    <property type="protein sequence ID" value="GGJ26240.1"/>
    <property type="molecule type" value="Genomic_DNA"/>
</dbReference>
<evidence type="ECO:0000313" key="3">
    <source>
        <dbReference type="Proteomes" id="UP000625682"/>
    </source>
</evidence>
<gene>
    <name evidence="2" type="ORF">GCM10012282_23420</name>
</gene>
<keyword evidence="3" id="KW-1185">Reference proteome</keyword>
<keyword evidence="1" id="KW-0732">Signal</keyword>